<sequence>MLEVGKLVEMGLEICPVFTRWQVRCKKCGSIFYVDTEPESIGEEILEMGNINCSSHPGESSVVELV</sequence>
<dbReference type="EMBL" id="BARV01007628">
    <property type="protein sequence ID" value="GAI10572.1"/>
    <property type="molecule type" value="Genomic_DNA"/>
</dbReference>
<dbReference type="AlphaFoldDB" id="X1KU10"/>
<gene>
    <name evidence="1" type="ORF">S06H3_15497</name>
</gene>
<evidence type="ECO:0000313" key="1">
    <source>
        <dbReference type="EMBL" id="GAI10572.1"/>
    </source>
</evidence>
<accession>X1KU10</accession>
<proteinExistence type="predicted"/>
<organism evidence="1">
    <name type="scientific">marine sediment metagenome</name>
    <dbReference type="NCBI Taxonomy" id="412755"/>
    <lineage>
        <taxon>unclassified sequences</taxon>
        <taxon>metagenomes</taxon>
        <taxon>ecological metagenomes</taxon>
    </lineage>
</organism>
<reference evidence="1" key="1">
    <citation type="journal article" date="2014" name="Front. Microbiol.">
        <title>High frequency of phylogenetically diverse reductive dehalogenase-homologous genes in deep subseafloor sedimentary metagenomes.</title>
        <authorList>
            <person name="Kawai M."/>
            <person name="Futagami T."/>
            <person name="Toyoda A."/>
            <person name="Takaki Y."/>
            <person name="Nishi S."/>
            <person name="Hori S."/>
            <person name="Arai W."/>
            <person name="Tsubouchi T."/>
            <person name="Morono Y."/>
            <person name="Uchiyama I."/>
            <person name="Ito T."/>
            <person name="Fujiyama A."/>
            <person name="Inagaki F."/>
            <person name="Takami H."/>
        </authorList>
    </citation>
    <scope>NUCLEOTIDE SEQUENCE</scope>
    <source>
        <strain evidence="1">Expedition CK06-06</strain>
    </source>
</reference>
<name>X1KU10_9ZZZZ</name>
<comment type="caution">
    <text evidence="1">The sequence shown here is derived from an EMBL/GenBank/DDBJ whole genome shotgun (WGS) entry which is preliminary data.</text>
</comment>
<protein>
    <submittedName>
        <fullName evidence="1">Uncharacterized protein</fullName>
    </submittedName>
</protein>